<keyword evidence="8" id="KW-0406">Ion transport</keyword>
<keyword evidence="10 12" id="KW-0472">Membrane</keyword>
<dbReference type="RefSeq" id="WP_088333456.1">
    <property type="nucleotide sequence ID" value="NZ_NBBJ01000002.1"/>
</dbReference>
<dbReference type="Proteomes" id="UP000197783">
    <property type="component" value="Unassembled WGS sequence"/>
</dbReference>
<evidence type="ECO:0000256" key="4">
    <source>
        <dbReference type="ARBA" id="ARBA00022496"/>
    </source>
</evidence>
<dbReference type="Gene3D" id="2.40.170.20">
    <property type="entry name" value="TonB-dependent receptor, beta-barrel domain"/>
    <property type="match status" value="1"/>
</dbReference>
<evidence type="ECO:0000259" key="17">
    <source>
        <dbReference type="Pfam" id="PF00593"/>
    </source>
</evidence>
<feature type="compositionally biased region" description="Low complexity" evidence="15">
    <location>
        <begin position="34"/>
        <end position="49"/>
    </location>
</feature>
<dbReference type="PANTHER" id="PTHR32552:SF89">
    <property type="entry name" value="CATECHOLATE SIDEROPHORE RECEPTOR FIU"/>
    <property type="match status" value="1"/>
</dbReference>
<feature type="domain" description="TonB-dependent receptor plug" evidence="18">
    <location>
        <begin position="77"/>
        <end position="175"/>
    </location>
</feature>
<proteinExistence type="inferred from homology"/>
<dbReference type="EMBL" id="NBBJ01000002">
    <property type="protein sequence ID" value="OWK30752.1"/>
    <property type="molecule type" value="Genomic_DNA"/>
</dbReference>
<dbReference type="AlphaFoldDB" id="A0A245ZLY9"/>
<evidence type="ECO:0000256" key="1">
    <source>
        <dbReference type="ARBA" id="ARBA00004571"/>
    </source>
</evidence>
<accession>A0A245ZLY9</accession>
<dbReference type="GO" id="GO:0009279">
    <property type="term" value="C:cell outer membrane"/>
    <property type="evidence" value="ECO:0007669"/>
    <property type="project" value="UniProtKB-SubCell"/>
</dbReference>
<keyword evidence="6 16" id="KW-0732">Signal</keyword>
<dbReference type="SUPFAM" id="SSF56935">
    <property type="entry name" value="Porins"/>
    <property type="match status" value="1"/>
</dbReference>
<dbReference type="CDD" id="cd01347">
    <property type="entry name" value="ligand_gated_channel"/>
    <property type="match status" value="1"/>
</dbReference>
<organism evidence="19 20">
    <name type="scientific">Sphingomonas mucosissima</name>
    <dbReference type="NCBI Taxonomy" id="370959"/>
    <lineage>
        <taxon>Bacteria</taxon>
        <taxon>Pseudomonadati</taxon>
        <taxon>Pseudomonadota</taxon>
        <taxon>Alphaproteobacteria</taxon>
        <taxon>Sphingomonadales</taxon>
        <taxon>Sphingomonadaceae</taxon>
        <taxon>Sphingomonas</taxon>
    </lineage>
</organism>
<evidence type="ECO:0000313" key="19">
    <source>
        <dbReference type="EMBL" id="OWK30752.1"/>
    </source>
</evidence>
<dbReference type="InterPro" id="IPR039426">
    <property type="entry name" value="TonB-dep_rcpt-like"/>
</dbReference>
<dbReference type="PROSITE" id="PS01156">
    <property type="entry name" value="TONB_DEPENDENT_REC_2"/>
    <property type="match status" value="1"/>
</dbReference>
<dbReference type="InterPro" id="IPR037066">
    <property type="entry name" value="Plug_dom_sf"/>
</dbReference>
<dbReference type="OrthoDB" id="9760333at2"/>
<dbReference type="Pfam" id="PF07715">
    <property type="entry name" value="Plug"/>
    <property type="match status" value="1"/>
</dbReference>
<dbReference type="InterPro" id="IPR036942">
    <property type="entry name" value="Beta-barrel_TonB_sf"/>
</dbReference>
<comment type="subcellular location">
    <subcellularLocation>
        <location evidence="1 12">Cell outer membrane</location>
        <topology evidence="1 12">Multi-pass membrane protein</topology>
    </subcellularLocation>
</comment>
<keyword evidence="19" id="KW-0675">Receptor</keyword>
<evidence type="ECO:0000256" key="2">
    <source>
        <dbReference type="ARBA" id="ARBA00022448"/>
    </source>
</evidence>
<evidence type="ECO:0000256" key="16">
    <source>
        <dbReference type="SAM" id="SignalP"/>
    </source>
</evidence>
<dbReference type="InterPro" id="IPR012910">
    <property type="entry name" value="Plug_dom"/>
</dbReference>
<evidence type="ECO:0000256" key="11">
    <source>
        <dbReference type="ARBA" id="ARBA00023237"/>
    </source>
</evidence>
<dbReference type="Gene3D" id="2.170.130.10">
    <property type="entry name" value="TonB-dependent receptor, plug domain"/>
    <property type="match status" value="1"/>
</dbReference>
<keyword evidence="9 14" id="KW-0798">TonB box</keyword>
<dbReference type="InterPro" id="IPR010917">
    <property type="entry name" value="TonB_rcpt_CS"/>
</dbReference>
<evidence type="ECO:0000256" key="13">
    <source>
        <dbReference type="PROSITE-ProRule" id="PRU10144"/>
    </source>
</evidence>
<feature type="signal peptide" evidence="16">
    <location>
        <begin position="1"/>
        <end position="29"/>
    </location>
</feature>
<evidence type="ECO:0000256" key="7">
    <source>
        <dbReference type="ARBA" id="ARBA00023004"/>
    </source>
</evidence>
<evidence type="ECO:0000256" key="14">
    <source>
        <dbReference type="RuleBase" id="RU003357"/>
    </source>
</evidence>
<keyword evidence="5 12" id="KW-0812">Transmembrane</keyword>
<feature type="region of interest" description="Disordered" evidence="15">
    <location>
        <begin position="29"/>
        <end position="58"/>
    </location>
</feature>
<comment type="similarity">
    <text evidence="12 14">Belongs to the TonB-dependent receptor family.</text>
</comment>
<protein>
    <submittedName>
        <fullName evidence="19">Putative TonB-dependent receptor BfrD</fullName>
    </submittedName>
</protein>
<keyword evidence="3 12" id="KW-1134">Transmembrane beta strand</keyword>
<evidence type="ECO:0000256" key="10">
    <source>
        <dbReference type="ARBA" id="ARBA00023136"/>
    </source>
</evidence>
<dbReference type="Pfam" id="PF00593">
    <property type="entry name" value="TonB_dep_Rec_b-barrel"/>
    <property type="match status" value="1"/>
</dbReference>
<evidence type="ECO:0000256" key="6">
    <source>
        <dbReference type="ARBA" id="ARBA00022729"/>
    </source>
</evidence>
<keyword evidence="2 12" id="KW-0813">Transport</keyword>
<evidence type="ECO:0000256" key="12">
    <source>
        <dbReference type="PROSITE-ProRule" id="PRU01360"/>
    </source>
</evidence>
<keyword evidence="7" id="KW-0408">Iron</keyword>
<evidence type="ECO:0000256" key="5">
    <source>
        <dbReference type="ARBA" id="ARBA00022692"/>
    </source>
</evidence>
<evidence type="ECO:0000313" key="20">
    <source>
        <dbReference type="Proteomes" id="UP000197783"/>
    </source>
</evidence>
<keyword evidence="4" id="KW-0410">Iron transport</keyword>
<evidence type="ECO:0000256" key="3">
    <source>
        <dbReference type="ARBA" id="ARBA00022452"/>
    </source>
</evidence>
<dbReference type="GO" id="GO:0015344">
    <property type="term" value="F:siderophore uptake transmembrane transporter activity"/>
    <property type="evidence" value="ECO:0007669"/>
    <property type="project" value="TreeGrafter"/>
</dbReference>
<feature type="domain" description="TonB-dependent receptor-like beta-barrel" evidence="17">
    <location>
        <begin position="298"/>
        <end position="807"/>
    </location>
</feature>
<feature type="short sequence motif" description="TonB C-terminal box" evidence="13">
    <location>
        <begin position="821"/>
        <end position="838"/>
    </location>
</feature>
<feature type="chain" id="PRO_5012851533" evidence="16">
    <location>
        <begin position="30"/>
        <end position="838"/>
    </location>
</feature>
<keyword evidence="11 12" id="KW-0998">Cell outer membrane</keyword>
<dbReference type="PROSITE" id="PS52016">
    <property type="entry name" value="TONB_DEPENDENT_REC_3"/>
    <property type="match status" value="1"/>
</dbReference>
<dbReference type="PANTHER" id="PTHR32552">
    <property type="entry name" value="FERRICHROME IRON RECEPTOR-RELATED"/>
    <property type="match status" value="1"/>
</dbReference>
<reference evidence="19 20" key="1">
    <citation type="submission" date="2017-03" db="EMBL/GenBank/DDBJ databases">
        <title>Genome sequence of Sphingomonas mucosissima DSM 17494.</title>
        <authorList>
            <person name="Poehlein A."/>
            <person name="Wuebbeler J.H."/>
            <person name="Steinbuechel A."/>
            <person name="Daniel R."/>
        </authorList>
    </citation>
    <scope>NUCLEOTIDE SEQUENCE [LARGE SCALE GENOMIC DNA]</scope>
    <source>
        <strain evidence="19 20">DSM 17494</strain>
    </source>
</reference>
<keyword evidence="20" id="KW-1185">Reference proteome</keyword>
<evidence type="ECO:0000259" key="18">
    <source>
        <dbReference type="Pfam" id="PF07715"/>
    </source>
</evidence>
<gene>
    <name evidence="19" type="primary">bfrD</name>
    <name evidence="19" type="ORF">SPMU_17410</name>
</gene>
<evidence type="ECO:0000256" key="9">
    <source>
        <dbReference type="ARBA" id="ARBA00023077"/>
    </source>
</evidence>
<dbReference type="InterPro" id="IPR000531">
    <property type="entry name" value="Beta-barrel_TonB"/>
</dbReference>
<name>A0A245ZLY9_9SPHN</name>
<sequence length="838" mass="89894">MKSSLAQKSTSLLALSCIGFIATAQSAEARDADAPAASASPQDRTAASATDDDPSDILVNGQRERSELQGPKAIAPLVNTPRSVVVLPKDVIEQTGSTTLADALRTVPGITFGAAEGGNPVGDRPFIRGFDSQGSTFVDGVRDTAAQSRDTFAVEQVQVVRGSDSTLGGRGSAGGSINIITKSPQTTDFVRASASVGNADYKHAALDVNQYLGNGIGVRIAGMWHDQDFAGRDAIWARRWGVAPSITIGLDSDTRLTASYYYLESHELPDSGIPYLYTIGNAPGTGEIYVEPAIGRVTTIAGVTGTVDRDAFYGVKSRDFRDTQTHQASMRVEHDFGGLTLRNTSRFSHNKQDYIFTQPDDQQGNVFGTAAGSPATAGGLVWRRSNTRYGYAQGLTNQTDLFGEFNTGAIKHSIATGVEFSWEKARRGTYAVANGSTITPRRCTPEALARFYCTSLFDPNPNDPWVNYASDTSSVATPIVKNPLATETQNNARTISAYAFDSITLLPSLILNLGARYDDFTSTLTPGQTATAMSSFRLTRNDKLFNWQAGLVFKPSRNTSLYASYATAATPPNSLLGEGQETNAIPTTTTPENLALFNSLKVEKTKSYEVGAKADLFNEQLAVSLAAFQTDTTNARVTGPNDTIEFIGERRIRGIEFSFNGNVTPWLSLFGGYTHLNPKIVDAGFTVLTAPAVTSNGVTLQAPRRVPVPSVSNGRQAPQTAKDSFTLWANLTPLKGLSIGGGAFYMSRVFGGYSDNRSATQSAAGVVTVTPATKVRIVTVPEYWRFDARLGYTINERIDLSVNVQNLTNEVYFPQAFTAHYASIAPGRTAFATLGLKF</sequence>
<comment type="caution">
    <text evidence="19">The sequence shown here is derived from an EMBL/GenBank/DDBJ whole genome shotgun (WGS) entry which is preliminary data.</text>
</comment>
<evidence type="ECO:0000256" key="15">
    <source>
        <dbReference type="SAM" id="MobiDB-lite"/>
    </source>
</evidence>
<evidence type="ECO:0000256" key="8">
    <source>
        <dbReference type="ARBA" id="ARBA00023065"/>
    </source>
</evidence>